<dbReference type="PIRSF" id="PIRSF035875">
    <property type="entry name" value="RNase_BN"/>
    <property type="match status" value="1"/>
</dbReference>
<feature type="transmembrane region" description="Helical" evidence="6">
    <location>
        <begin position="185"/>
        <end position="209"/>
    </location>
</feature>
<keyword evidence="8" id="KW-1185">Reference proteome</keyword>
<feature type="transmembrane region" description="Helical" evidence="6">
    <location>
        <begin position="38"/>
        <end position="61"/>
    </location>
</feature>
<comment type="subcellular location">
    <subcellularLocation>
        <location evidence="1">Cell membrane</location>
        <topology evidence="1">Multi-pass membrane protein</topology>
    </subcellularLocation>
</comment>
<name>A0A512CCT9_9BACT</name>
<feature type="transmembrane region" description="Helical" evidence="6">
    <location>
        <begin position="100"/>
        <end position="119"/>
    </location>
</feature>
<dbReference type="InterPro" id="IPR017039">
    <property type="entry name" value="Virul_fac_BrkB"/>
</dbReference>
<dbReference type="EMBL" id="BJYV01000011">
    <property type="protein sequence ID" value="GEO22024.1"/>
    <property type="molecule type" value="Genomic_DNA"/>
</dbReference>
<evidence type="ECO:0000256" key="6">
    <source>
        <dbReference type="SAM" id="Phobius"/>
    </source>
</evidence>
<dbReference type="AlphaFoldDB" id="A0A512CCT9"/>
<evidence type="ECO:0000313" key="8">
    <source>
        <dbReference type="Proteomes" id="UP000321301"/>
    </source>
</evidence>
<sequence>MALETTEQKFQIKDTWSLLKATYKEWSDDDAFGNAASVAYYAVFSLPGLLLIIVSIIGIFMDRTDTVAEITSGLSGMIGAESAESIAEIIVNANLADQSVLMTIVGLGTMLFGATGLFVQLQKSLNSIWEVKKNEKAGIKTLLKDRATSLGIIIVIGFLLLISLVLSTTISSIGGWLTRNFGESLFILAYLANIILSIVIIALLFAAIFKILPDVNIKWRMVWTGAILTSVLFTVGKALIAFYLSESNPGETFGAAGAIILFLLWISYSCLILFFGAEFTQVYGRRYGYQLKPSSHAVRTSDFEHKKEKLIKKKKVDKEMTK</sequence>
<reference evidence="7 8" key="1">
    <citation type="submission" date="2019-07" db="EMBL/GenBank/DDBJ databases">
        <title>Whole genome shotgun sequence of Cyclobacterium qasimii NBRC 106168.</title>
        <authorList>
            <person name="Hosoyama A."/>
            <person name="Uohara A."/>
            <person name="Ohji S."/>
            <person name="Ichikawa N."/>
        </authorList>
    </citation>
    <scope>NUCLEOTIDE SEQUENCE [LARGE SCALE GENOMIC DNA]</scope>
    <source>
        <strain evidence="7 8">NBRC 106168</strain>
    </source>
</reference>
<evidence type="ECO:0000256" key="2">
    <source>
        <dbReference type="ARBA" id="ARBA00022475"/>
    </source>
</evidence>
<gene>
    <name evidence="7" type="ORF">CQA01_25580</name>
</gene>
<organism evidence="7 8">
    <name type="scientific">Cyclobacterium qasimii</name>
    <dbReference type="NCBI Taxonomy" id="1350429"/>
    <lineage>
        <taxon>Bacteria</taxon>
        <taxon>Pseudomonadati</taxon>
        <taxon>Bacteroidota</taxon>
        <taxon>Cytophagia</taxon>
        <taxon>Cytophagales</taxon>
        <taxon>Cyclobacteriaceae</taxon>
        <taxon>Cyclobacterium</taxon>
    </lineage>
</organism>
<keyword evidence="2" id="KW-1003">Cell membrane</keyword>
<evidence type="ECO:0000256" key="3">
    <source>
        <dbReference type="ARBA" id="ARBA00022692"/>
    </source>
</evidence>
<comment type="caution">
    <text evidence="7">The sequence shown here is derived from an EMBL/GenBank/DDBJ whole genome shotgun (WGS) entry which is preliminary data.</text>
</comment>
<protein>
    <submittedName>
        <fullName evidence="7">Uncharacterized protein</fullName>
    </submittedName>
</protein>
<evidence type="ECO:0000256" key="4">
    <source>
        <dbReference type="ARBA" id="ARBA00022989"/>
    </source>
</evidence>
<dbReference type="PANTHER" id="PTHR30213">
    <property type="entry name" value="INNER MEMBRANE PROTEIN YHJD"/>
    <property type="match status" value="1"/>
</dbReference>
<feature type="transmembrane region" description="Helical" evidence="6">
    <location>
        <begin position="221"/>
        <end position="244"/>
    </location>
</feature>
<evidence type="ECO:0000256" key="1">
    <source>
        <dbReference type="ARBA" id="ARBA00004651"/>
    </source>
</evidence>
<dbReference type="GO" id="GO:0005886">
    <property type="term" value="C:plasma membrane"/>
    <property type="evidence" value="ECO:0007669"/>
    <property type="project" value="UniProtKB-SubCell"/>
</dbReference>
<feature type="transmembrane region" description="Helical" evidence="6">
    <location>
        <begin position="150"/>
        <end position="173"/>
    </location>
</feature>
<evidence type="ECO:0000313" key="7">
    <source>
        <dbReference type="EMBL" id="GEO22024.1"/>
    </source>
</evidence>
<feature type="transmembrane region" description="Helical" evidence="6">
    <location>
        <begin position="256"/>
        <end position="277"/>
    </location>
</feature>
<dbReference type="Proteomes" id="UP000321301">
    <property type="component" value="Unassembled WGS sequence"/>
</dbReference>
<dbReference type="PANTHER" id="PTHR30213:SF1">
    <property type="entry name" value="INNER MEMBRANE PROTEIN YHJD"/>
    <property type="match status" value="1"/>
</dbReference>
<keyword evidence="5 6" id="KW-0472">Membrane</keyword>
<accession>A0A512CCT9</accession>
<evidence type="ECO:0000256" key="5">
    <source>
        <dbReference type="ARBA" id="ARBA00023136"/>
    </source>
</evidence>
<proteinExistence type="predicted"/>
<dbReference type="NCBIfam" id="TIGR00765">
    <property type="entry name" value="yihY_not_rbn"/>
    <property type="match status" value="1"/>
</dbReference>
<keyword evidence="4 6" id="KW-1133">Transmembrane helix</keyword>
<keyword evidence="3 6" id="KW-0812">Transmembrane</keyword>
<dbReference type="Pfam" id="PF03631">
    <property type="entry name" value="Virul_fac_BrkB"/>
    <property type="match status" value="1"/>
</dbReference>
<dbReference type="RefSeq" id="WP_020888349.1">
    <property type="nucleotide sequence ID" value="NZ_BJYV01000011.1"/>
</dbReference>